<dbReference type="Proteomes" id="UP000316256">
    <property type="component" value="Unassembled WGS sequence"/>
</dbReference>
<dbReference type="GO" id="GO:0003677">
    <property type="term" value="F:DNA binding"/>
    <property type="evidence" value="ECO:0007669"/>
    <property type="project" value="InterPro"/>
</dbReference>
<protein>
    <submittedName>
        <fullName evidence="3">ImmA/IrrE family metallo-endopeptidase</fullName>
    </submittedName>
</protein>
<dbReference type="PANTHER" id="PTHR43236:SF1">
    <property type="entry name" value="BLL7220 PROTEIN"/>
    <property type="match status" value="1"/>
</dbReference>
<proteinExistence type="inferred from homology"/>
<dbReference type="AlphaFoldDB" id="A0A541AZ17"/>
<sequence>MNNDQPSLDLFSAGSDSLRNIADTFEPARLRQARVLARKKKAELAAPVGVSAAAIGQYEAGIVKPRAEHIPMLAKALGVEPGFFAAGRPMLPMDTGSAHFRSLRSMRAADRDRALATAEQTWELAFALEKRVQFPEVNLPAVEEGASPSAAARLLRAHWGVVQGPLPHLVATMESNGIVVLVLKEGSIENVDAFSVEVSGRPIVISTPRRSNNVFTHRFTCAHEIGHLLLHHDARPGDPIQEREADEFAAAFLTPKAEIGAVLPSRLDLAELARLGRIWGVSIESLIRRMGELRLSSEASVRRAYQRLNSNPNLRADEPWIAYRGESPSLLRQALALCEQSGISIVDLAHELEWDPARIRELMGIEDTRPKLTIVQ</sequence>
<dbReference type="PROSITE" id="PS50943">
    <property type="entry name" value="HTH_CROC1"/>
    <property type="match status" value="1"/>
</dbReference>
<evidence type="ECO:0000313" key="3">
    <source>
        <dbReference type="EMBL" id="TQF65311.1"/>
    </source>
</evidence>
<dbReference type="InterPro" id="IPR052345">
    <property type="entry name" value="Rad_response_metalloprotease"/>
</dbReference>
<name>A0A541AZ17_9NOCA</name>
<reference evidence="3 4" key="1">
    <citation type="submission" date="2019-06" db="EMBL/GenBank/DDBJ databases">
        <title>Rhodococcus spaelei sp. nov., isolated from a cave.</title>
        <authorList>
            <person name="Lee S.D."/>
        </authorList>
    </citation>
    <scope>NUCLEOTIDE SEQUENCE [LARGE SCALE GENOMIC DNA]</scope>
    <source>
        <strain evidence="3 4">C9-5</strain>
    </source>
</reference>
<dbReference type="Pfam" id="PF06114">
    <property type="entry name" value="Peptidase_M78"/>
    <property type="match status" value="1"/>
</dbReference>
<dbReference type="PANTHER" id="PTHR43236">
    <property type="entry name" value="ANTITOXIN HIGA1"/>
    <property type="match status" value="1"/>
</dbReference>
<dbReference type="InterPro" id="IPR001387">
    <property type="entry name" value="Cro/C1-type_HTH"/>
</dbReference>
<dbReference type="OrthoDB" id="9794834at2"/>
<comment type="similarity">
    <text evidence="1">Belongs to the short-chain fatty acyl-CoA assimilation regulator (ScfR) family.</text>
</comment>
<dbReference type="CDD" id="cd00093">
    <property type="entry name" value="HTH_XRE"/>
    <property type="match status" value="1"/>
</dbReference>
<dbReference type="InterPro" id="IPR010359">
    <property type="entry name" value="IrrE_HExxH"/>
</dbReference>
<dbReference type="Gene3D" id="1.10.10.2910">
    <property type="match status" value="1"/>
</dbReference>
<dbReference type="SUPFAM" id="SSF47413">
    <property type="entry name" value="lambda repressor-like DNA-binding domains"/>
    <property type="match status" value="1"/>
</dbReference>
<organism evidence="3 4">
    <name type="scientific">Rhodococcus spelaei</name>
    <dbReference type="NCBI Taxonomy" id="2546320"/>
    <lineage>
        <taxon>Bacteria</taxon>
        <taxon>Bacillati</taxon>
        <taxon>Actinomycetota</taxon>
        <taxon>Actinomycetes</taxon>
        <taxon>Mycobacteriales</taxon>
        <taxon>Nocardiaceae</taxon>
        <taxon>Rhodococcus</taxon>
    </lineage>
</organism>
<dbReference type="EMBL" id="VIGH01000014">
    <property type="protein sequence ID" value="TQF65311.1"/>
    <property type="molecule type" value="Genomic_DNA"/>
</dbReference>
<dbReference type="Gene3D" id="1.10.260.40">
    <property type="entry name" value="lambda repressor-like DNA-binding domains"/>
    <property type="match status" value="1"/>
</dbReference>
<accession>A0A541AZ17</accession>
<keyword evidence="4" id="KW-1185">Reference proteome</keyword>
<dbReference type="RefSeq" id="WP_142103408.1">
    <property type="nucleotide sequence ID" value="NZ_VIGH01000014.1"/>
</dbReference>
<gene>
    <name evidence="3" type="ORF">FK531_22095</name>
</gene>
<evidence type="ECO:0000313" key="4">
    <source>
        <dbReference type="Proteomes" id="UP000316256"/>
    </source>
</evidence>
<evidence type="ECO:0000256" key="1">
    <source>
        <dbReference type="ARBA" id="ARBA00007227"/>
    </source>
</evidence>
<feature type="domain" description="HTH cro/C1-type" evidence="2">
    <location>
        <begin position="30"/>
        <end position="84"/>
    </location>
</feature>
<dbReference type="InterPro" id="IPR010982">
    <property type="entry name" value="Lambda_DNA-bd_dom_sf"/>
</dbReference>
<comment type="caution">
    <text evidence="3">The sequence shown here is derived from an EMBL/GenBank/DDBJ whole genome shotgun (WGS) entry which is preliminary data.</text>
</comment>
<dbReference type="SMART" id="SM00530">
    <property type="entry name" value="HTH_XRE"/>
    <property type="match status" value="1"/>
</dbReference>
<evidence type="ECO:0000259" key="2">
    <source>
        <dbReference type="PROSITE" id="PS50943"/>
    </source>
</evidence>
<dbReference type="Pfam" id="PF01381">
    <property type="entry name" value="HTH_3"/>
    <property type="match status" value="1"/>
</dbReference>